<evidence type="ECO:0000313" key="1">
    <source>
        <dbReference type="EMBL" id="ABW82130.2"/>
    </source>
</evidence>
<dbReference type="HOGENOM" id="CLU_181748_0_0_1"/>
<protein>
    <submittedName>
        <fullName evidence="1">IP20522p</fullName>
    </submittedName>
</protein>
<dbReference type="VEuPathDB" id="VectorBase:FBgn0040904"/>
<dbReference type="AlphaFoldDB" id="A8WHC5"/>
<gene>
    <name evidence="1" type="primary">CG15577-RA</name>
</gene>
<dbReference type="Bgee" id="FBgn0040904">
    <property type="expression patterns" value="Expressed in early-mid elongation-stage spermatid (Drosophila) in testis and 22 other cell types or tissues"/>
</dbReference>
<organism evidence="1">
    <name type="scientific">Drosophila melanogaster</name>
    <name type="common">Fruit fly</name>
    <dbReference type="NCBI Taxonomy" id="7227"/>
    <lineage>
        <taxon>Eukaryota</taxon>
        <taxon>Metazoa</taxon>
        <taxon>Ecdysozoa</taxon>
        <taxon>Arthropoda</taxon>
        <taxon>Hexapoda</taxon>
        <taxon>Insecta</taxon>
        <taxon>Pterygota</taxon>
        <taxon>Neoptera</taxon>
        <taxon>Endopterygota</taxon>
        <taxon>Diptera</taxon>
        <taxon>Brachycera</taxon>
        <taxon>Muscomorpha</taxon>
        <taxon>Ephydroidea</taxon>
        <taxon>Drosophilidae</taxon>
        <taxon>Drosophila</taxon>
        <taxon>Sophophora</taxon>
    </lineage>
</organism>
<dbReference type="OrthoDB" id="1110759at2759"/>
<feature type="non-terminal residue" evidence="1">
    <location>
        <position position="1"/>
    </location>
</feature>
<sequence>RRVGRKICLHIWFPKKEYKKVNKKNVKNFTTMPVTYRTRTLPQQRKLVPNLLRSILRVLEETRRPMSDKELNFVLGVQYRRNDPEFYRQVQVNLRDGVEYGILKRQGNQFSLRSRRLGELMSTLGSSPNR</sequence>
<accession>A8WHC5</accession>
<reference evidence="1" key="2">
    <citation type="submission" date="2008-06" db="EMBL/GenBank/DDBJ databases">
        <authorList>
            <person name="Carlson J."/>
            <person name="Booth B."/>
            <person name="Frise E."/>
            <person name="Park S."/>
            <person name="Wan K."/>
            <person name="Yu C."/>
            <person name="Celniker S."/>
        </authorList>
    </citation>
    <scope>NUCLEOTIDE SEQUENCE</scope>
</reference>
<dbReference type="ExpressionAtlas" id="A8WHC5">
    <property type="expression patterns" value="baseline and differential"/>
</dbReference>
<reference evidence="1" key="1">
    <citation type="submission" date="2007-10" db="EMBL/GenBank/DDBJ databases">
        <authorList>
            <person name="Stapleton M."/>
            <person name="Carlson J."/>
            <person name="Frise E."/>
            <person name="Kapadia B."/>
            <person name="Park S."/>
            <person name="Wan K."/>
            <person name="Yu C."/>
            <person name="Celniker S."/>
        </authorList>
    </citation>
    <scope>NUCLEOTIDE SEQUENCE</scope>
</reference>
<dbReference type="IntAct" id="A8WHC5">
    <property type="interactions" value="1"/>
</dbReference>
<name>A8WHC5_DROME</name>
<proteinExistence type="evidence at transcript level"/>
<dbReference type="EMBL" id="BT031071">
    <property type="protein sequence ID" value="ABW82130.2"/>
    <property type="molecule type" value="mRNA"/>
</dbReference>